<dbReference type="InterPro" id="IPR036273">
    <property type="entry name" value="CRAL/TRIO_N_dom_sf"/>
</dbReference>
<reference evidence="2 3" key="1">
    <citation type="submission" date="2021-06" db="EMBL/GenBank/DDBJ databases">
        <title>Caerostris darwini draft genome.</title>
        <authorList>
            <person name="Kono N."/>
            <person name="Arakawa K."/>
        </authorList>
    </citation>
    <scope>NUCLEOTIDE SEQUENCE [LARGE SCALE GENOMIC DNA]</scope>
</reference>
<dbReference type="Gene3D" id="3.40.525.10">
    <property type="entry name" value="CRAL-TRIO lipid binding domain"/>
    <property type="match status" value="1"/>
</dbReference>
<dbReference type="PANTHER" id="PTHR10174:SF130">
    <property type="entry name" value="ALPHA-TOCOPHEROL TRANSFER PROTEIN-LIKE"/>
    <property type="match status" value="1"/>
</dbReference>
<dbReference type="PRINTS" id="PR00180">
    <property type="entry name" value="CRETINALDHBP"/>
</dbReference>
<evidence type="ECO:0000259" key="1">
    <source>
        <dbReference type="PROSITE" id="PS50191"/>
    </source>
</evidence>
<dbReference type="CDD" id="cd00170">
    <property type="entry name" value="SEC14"/>
    <property type="match status" value="1"/>
</dbReference>
<protein>
    <submittedName>
        <fullName evidence="2">Alpha-tocopherol transfer protein-like</fullName>
    </submittedName>
</protein>
<dbReference type="Gene3D" id="1.20.5.1200">
    <property type="entry name" value="Alpha-tocopherol transfer"/>
    <property type="match status" value="1"/>
</dbReference>
<dbReference type="GO" id="GO:0016020">
    <property type="term" value="C:membrane"/>
    <property type="evidence" value="ECO:0007669"/>
    <property type="project" value="TreeGrafter"/>
</dbReference>
<dbReference type="Proteomes" id="UP001054837">
    <property type="component" value="Unassembled WGS sequence"/>
</dbReference>
<dbReference type="Gene3D" id="1.10.8.20">
    <property type="entry name" value="N-terminal domain of phosphatidylinositol transfer protein sec14p"/>
    <property type="match status" value="1"/>
</dbReference>
<evidence type="ECO:0000313" key="3">
    <source>
        <dbReference type="Proteomes" id="UP001054837"/>
    </source>
</evidence>
<dbReference type="SMART" id="SM00516">
    <property type="entry name" value="SEC14"/>
    <property type="match status" value="1"/>
</dbReference>
<dbReference type="PANTHER" id="PTHR10174">
    <property type="entry name" value="ALPHA-TOCOPHEROL TRANSFER PROTEIN-RELATED"/>
    <property type="match status" value="1"/>
</dbReference>
<dbReference type="PROSITE" id="PS50191">
    <property type="entry name" value="CRAL_TRIO"/>
    <property type="match status" value="1"/>
</dbReference>
<dbReference type="InterPro" id="IPR001251">
    <property type="entry name" value="CRAL-TRIO_dom"/>
</dbReference>
<keyword evidence="3" id="KW-1185">Reference proteome</keyword>
<dbReference type="InterPro" id="IPR036865">
    <property type="entry name" value="CRAL-TRIO_dom_sf"/>
</dbReference>
<dbReference type="Pfam" id="PF00650">
    <property type="entry name" value="CRAL_TRIO"/>
    <property type="match status" value="1"/>
</dbReference>
<proteinExistence type="predicted"/>
<dbReference type="AlphaFoldDB" id="A0AAV4VE40"/>
<dbReference type="EMBL" id="BPLQ01012854">
    <property type="protein sequence ID" value="GIY68308.1"/>
    <property type="molecule type" value="Genomic_DNA"/>
</dbReference>
<feature type="domain" description="CRAL-TRIO" evidence="1">
    <location>
        <begin position="95"/>
        <end position="258"/>
    </location>
</feature>
<evidence type="ECO:0000313" key="2">
    <source>
        <dbReference type="EMBL" id="GIY68308.1"/>
    </source>
</evidence>
<comment type="caution">
    <text evidence="2">The sequence shown here is derived from an EMBL/GenBank/DDBJ whole genome shotgun (WGS) entry which is preliminary data.</text>
</comment>
<dbReference type="SMART" id="SM01100">
    <property type="entry name" value="CRAL_TRIO_N"/>
    <property type="match status" value="1"/>
</dbReference>
<accession>A0AAV4VE40</accession>
<gene>
    <name evidence="2" type="primary">Ttpal</name>
    <name evidence="2" type="ORF">CDAR_217431</name>
</gene>
<dbReference type="GO" id="GO:1902936">
    <property type="term" value="F:phosphatidylinositol bisphosphate binding"/>
    <property type="evidence" value="ECO:0007669"/>
    <property type="project" value="TreeGrafter"/>
</dbReference>
<organism evidence="2 3">
    <name type="scientific">Caerostris darwini</name>
    <dbReference type="NCBI Taxonomy" id="1538125"/>
    <lineage>
        <taxon>Eukaryota</taxon>
        <taxon>Metazoa</taxon>
        <taxon>Ecdysozoa</taxon>
        <taxon>Arthropoda</taxon>
        <taxon>Chelicerata</taxon>
        <taxon>Arachnida</taxon>
        <taxon>Araneae</taxon>
        <taxon>Araneomorphae</taxon>
        <taxon>Entelegynae</taxon>
        <taxon>Araneoidea</taxon>
        <taxon>Araneidae</taxon>
        <taxon>Caerostris</taxon>
    </lineage>
</organism>
<sequence length="288" mass="33819">MTLLPLWFKGLTPELQKRAETTLGETSHVKAKALVDFRRLINEQPDIYSRLDEVFLLRFLRMKKFNVQKAFAVFRNYYHFKEKMKGKFTGMNPSDMKKVIEMNNILYMPYRVPPGSHVAIFRLGQFDVTKATAQDMVATVFLIGEMILDTEATQICGGIIIIDAEGLTLQHYRQFVTIQFVSLLINLIQDCLPERLRAIHFIHEPFAYHAIYRIMQPMLKKKMKERLHFHGNDLSHLHRYVPKDFLPEELGGNLGPFNNKEMAEYFYNQEAFIKRINKYGIIEKKSHK</sequence>
<dbReference type="InterPro" id="IPR011074">
    <property type="entry name" value="CRAL/TRIO_N_dom"/>
</dbReference>
<dbReference type="SUPFAM" id="SSF52087">
    <property type="entry name" value="CRAL/TRIO domain"/>
    <property type="match status" value="1"/>
</dbReference>
<name>A0AAV4VE40_9ARAC</name>
<dbReference type="SUPFAM" id="SSF46938">
    <property type="entry name" value="CRAL/TRIO N-terminal domain"/>
    <property type="match status" value="1"/>
</dbReference>